<dbReference type="Ensembl" id="ENSMUST00000191401.7">
    <property type="protein sequence ID" value="ENSMUSP00000140661.2"/>
    <property type="gene ID" value="ENSMUSG00000042564.15"/>
</dbReference>
<dbReference type="VEuPathDB" id="HostDB:ENSMUSG00000042564"/>
<reference evidence="2 4" key="1">
    <citation type="journal article" date="2009" name="PLoS Biol.">
        <title>Lineage-specific biology revealed by a finished genome assembly of the mouse.</title>
        <authorList>
            <consortium name="Mouse Genome Sequencing Consortium"/>
            <person name="Church D.M."/>
            <person name="Goodstadt L."/>
            <person name="Hillier L.W."/>
            <person name="Zody M.C."/>
            <person name="Goldstein S."/>
            <person name="She X."/>
            <person name="Bult C.J."/>
            <person name="Agarwala R."/>
            <person name="Cherry J.L."/>
            <person name="DiCuccio M."/>
            <person name="Hlavina W."/>
            <person name="Kapustin Y."/>
            <person name="Meric P."/>
            <person name="Maglott D."/>
            <person name="Birtle Z."/>
            <person name="Marques A.C."/>
            <person name="Graves T."/>
            <person name="Zhou S."/>
            <person name="Teague B."/>
            <person name="Potamousis K."/>
            <person name="Churas C."/>
            <person name="Place M."/>
            <person name="Herschleb J."/>
            <person name="Runnheim R."/>
            <person name="Forrest D."/>
            <person name="Amos-Landgraf J."/>
            <person name="Schwartz D.C."/>
            <person name="Cheng Z."/>
            <person name="Lindblad-Toh K."/>
            <person name="Eichler E.E."/>
            <person name="Ponting C.P."/>
        </authorList>
    </citation>
    <scope>NUCLEOTIDE SEQUENCE [LARGE SCALE GENOMIC DNA]</scope>
    <source>
        <strain evidence="2 4">C57BL/6J</strain>
    </source>
</reference>
<dbReference type="Proteomes" id="UP000000589">
    <property type="component" value="Chromosome 15"/>
</dbReference>
<organism evidence="2 4">
    <name type="scientific">Mus musculus</name>
    <name type="common">Mouse</name>
    <dbReference type="NCBI Taxonomy" id="10090"/>
    <lineage>
        <taxon>Eukaryota</taxon>
        <taxon>Metazoa</taxon>
        <taxon>Chordata</taxon>
        <taxon>Craniata</taxon>
        <taxon>Vertebrata</taxon>
        <taxon>Euteleostomi</taxon>
        <taxon>Mammalia</taxon>
        <taxon>Eutheria</taxon>
        <taxon>Euarchontoglires</taxon>
        <taxon>Glires</taxon>
        <taxon>Rodentia</taxon>
        <taxon>Myomorpha</taxon>
        <taxon>Muroidea</taxon>
        <taxon>Muridae</taxon>
        <taxon>Murinae</taxon>
        <taxon>Mus</taxon>
        <taxon>Mus</taxon>
    </lineage>
</organism>
<dbReference type="InterPro" id="IPR029417">
    <property type="entry name" value="FAM227"/>
</dbReference>
<dbReference type="GeneTree" id="ENSGT00940000162433"/>
<sequence length="115" mass="12899">MDIINVNALPIIPLDERLVVSANVRTVLEDALRKRMQGSPPTCIIGSMSQVNQRIMEVELGSSLMISTLSRNRRKSHRYLAKAQSSGMPECFPQKGKQQIRICSQSCTNTPRLMK</sequence>
<dbReference type="AlphaFoldDB" id="A0A087WRJ7"/>
<proteinExistence type="inferred from homology"/>
<dbReference type="ProteomicsDB" id="359226"/>
<dbReference type="Ensembl" id="ENSMUST00000230366.2">
    <property type="protein sequence ID" value="ENSMUSP00000155521.2"/>
    <property type="gene ID" value="ENSMUSG00000042564.15"/>
</dbReference>
<reference evidence="2" key="3">
    <citation type="submission" date="2025-05" db="UniProtKB">
        <authorList>
            <consortium name="Ensembl"/>
        </authorList>
    </citation>
    <scope>IDENTIFICATION</scope>
    <source>
        <strain evidence="2">C57BL/6J</strain>
    </source>
</reference>
<accession>A0A087WRJ7</accession>
<dbReference type="ExpressionAtlas" id="A0A087WRJ7">
    <property type="expression patterns" value="baseline and differential"/>
</dbReference>
<evidence type="ECO:0000313" key="4">
    <source>
        <dbReference type="Proteomes" id="UP000000589"/>
    </source>
</evidence>
<keyword evidence="4" id="KW-1185">Reference proteome</keyword>
<dbReference type="PANTHER" id="PTHR33560">
    <property type="entry name" value="PROTEIN FAM227B"/>
    <property type="match status" value="1"/>
</dbReference>
<reference evidence="2" key="2">
    <citation type="journal article" date="2011" name="PLoS Biol.">
        <title>Modernizing reference genome assemblies.</title>
        <authorList>
            <person name="Church D.M."/>
            <person name="Schneider V.A."/>
            <person name="Graves T."/>
            <person name="Auger K."/>
            <person name="Cunningham F."/>
            <person name="Bouk N."/>
            <person name="Chen H.C."/>
            <person name="Agarwala R."/>
            <person name="McLaren W.M."/>
            <person name="Ritchie G.R."/>
            <person name="Albracht D."/>
            <person name="Kremitzki M."/>
            <person name="Rock S."/>
            <person name="Kotkiewicz H."/>
            <person name="Kremitzki C."/>
            <person name="Wollam A."/>
            <person name="Trani L."/>
            <person name="Fulton L."/>
            <person name="Fulton R."/>
            <person name="Matthews L."/>
            <person name="Whitehead S."/>
            <person name="Chow W."/>
            <person name="Torrance J."/>
            <person name="Dunn M."/>
            <person name="Harden G."/>
            <person name="Threadgold G."/>
            <person name="Wood J."/>
            <person name="Collins J."/>
            <person name="Heath P."/>
            <person name="Griffiths G."/>
            <person name="Pelan S."/>
            <person name="Grafham D."/>
            <person name="Eichler E.E."/>
            <person name="Weinstock G."/>
            <person name="Mardis E.R."/>
            <person name="Wilson R.K."/>
            <person name="Howe K."/>
            <person name="Flicek P."/>
            <person name="Hubbard T."/>
        </authorList>
    </citation>
    <scope>NUCLEOTIDE SEQUENCE [LARGE SCALE GENOMIC DNA]</scope>
    <source>
        <strain evidence="2">C57BL/6J</strain>
    </source>
</reference>
<dbReference type="Antibodypedia" id="312">
    <property type="antibodies" value="8 antibodies from 7 providers"/>
</dbReference>
<evidence type="ECO:0000313" key="3">
    <source>
        <dbReference type="MGI" id="MGI:1922979"/>
    </source>
</evidence>
<evidence type="ECO:0000313" key="2">
    <source>
        <dbReference type="Ensembl" id="ENSMUSP00000140661.2"/>
    </source>
</evidence>
<gene>
    <name evidence="2 3" type="primary">Fam227a</name>
</gene>
<name>A0A087WRJ7_MOUSE</name>
<dbReference type="AGR" id="MGI:1922979"/>
<dbReference type="MGI" id="MGI:1922979">
    <property type="gene designation" value="Fam227a"/>
</dbReference>
<dbReference type="PANTHER" id="PTHR33560:SF1">
    <property type="entry name" value="PROTEIN FAM227A"/>
    <property type="match status" value="1"/>
</dbReference>
<protein>
    <submittedName>
        <fullName evidence="2">Family with sequence similarity 227, member A</fullName>
    </submittedName>
</protein>
<dbReference type="HOGENOM" id="CLU_2108212_0_0_1"/>
<comment type="similarity">
    <text evidence="1">Belongs to the FAM227 family.</text>
</comment>
<dbReference type="Bgee" id="ENSMUSG00000042564">
    <property type="expression patterns" value="Expressed in interventricular septum and 88 other cell types or tissues"/>
</dbReference>
<evidence type="ECO:0000256" key="1">
    <source>
        <dbReference type="ARBA" id="ARBA00008666"/>
    </source>
</evidence>